<organism evidence="1 2">
    <name type="scientific">Linum trigynum</name>
    <dbReference type="NCBI Taxonomy" id="586398"/>
    <lineage>
        <taxon>Eukaryota</taxon>
        <taxon>Viridiplantae</taxon>
        <taxon>Streptophyta</taxon>
        <taxon>Embryophyta</taxon>
        <taxon>Tracheophyta</taxon>
        <taxon>Spermatophyta</taxon>
        <taxon>Magnoliopsida</taxon>
        <taxon>eudicotyledons</taxon>
        <taxon>Gunneridae</taxon>
        <taxon>Pentapetalae</taxon>
        <taxon>rosids</taxon>
        <taxon>fabids</taxon>
        <taxon>Malpighiales</taxon>
        <taxon>Linaceae</taxon>
        <taxon>Linum</taxon>
    </lineage>
</organism>
<name>A0AAV2DMD7_9ROSI</name>
<dbReference type="AlphaFoldDB" id="A0AAV2DMD7"/>
<gene>
    <name evidence="1" type="ORF">LTRI10_LOCUS16044</name>
</gene>
<sequence>MLANSISAAESVKRPGEYMVSSSNHSPFPNHGIFKHRRHLLNCRRTKAHRLASHRRKITGLSINHRCFHPAGGATTQGECCEVGPRRTVNSGLLITGFRHHLPSSPISACGILTAAAHVSDRGVFRRCKPVPVTAATSSKARHQLTLCSQPVVDFRFFVKLKVPATYNSNVLQREREI</sequence>
<keyword evidence="2" id="KW-1185">Reference proteome</keyword>
<protein>
    <submittedName>
        <fullName evidence="1">Uncharacterized protein</fullName>
    </submittedName>
</protein>
<dbReference type="EMBL" id="OZ034816">
    <property type="protein sequence ID" value="CAL1374161.1"/>
    <property type="molecule type" value="Genomic_DNA"/>
</dbReference>
<evidence type="ECO:0000313" key="2">
    <source>
        <dbReference type="Proteomes" id="UP001497516"/>
    </source>
</evidence>
<proteinExistence type="predicted"/>
<dbReference type="Proteomes" id="UP001497516">
    <property type="component" value="Chromosome 3"/>
</dbReference>
<reference evidence="1 2" key="1">
    <citation type="submission" date="2024-04" db="EMBL/GenBank/DDBJ databases">
        <authorList>
            <person name="Fracassetti M."/>
        </authorList>
    </citation>
    <scope>NUCLEOTIDE SEQUENCE [LARGE SCALE GENOMIC DNA]</scope>
</reference>
<accession>A0AAV2DMD7</accession>
<evidence type="ECO:0000313" key="1">
    <source>
        <dbReference type="EMBL" id="CAL1374161.1"/>
    </source>
</evidence>